<dbReference type="Gene3D" id="1.20.1290.10">
    <property type="entry name" value="AhpD-like"/>
    <property type="match status" value="1"/>
</dbReference>
<dbReference type="InterPro" id="IPR052999">
    <property type="entry name" value="PTS1_Protein"/>
</dbReference>
<dbReference type="PANTHER" id="PTHR28180">
    <property type="entry name" value="CONSERVED MITOCHONDRIAL PROTEIN-RELATED"/>
    <property type="match status" value="1"/>
</dbReference>
<name>A0A9W8KXN1_9FUNG</name>
<dbReference type="InterPro" id="IPR029032">
    <property type="entry name" value="AhpD-like"/>
</dbReference>
<proteinExistence type="predicted"/>
<evidence type="ECO:0008006" key="3">
    <source>
        <dbReference type="Google" id="ProtNLM"/>
    </source>
</evidence>
<reference evidence="1" key="1">
    <citation type="submission" date="2022-07" db="EMBL/GenBank/DDBJ databases">
        <title>Phylogenomic reconstructions and comparative analyses of Kickxellomycotina fungi.</title>
        <authorList>
            <person name="Reynolds N.K."/>
            <person name="Stajich J.E."/>
            <person name="Barry K."/>
            <person name="Grigoriev I.V."/>
            <person name="Crous P."/>
            <person name="Smith M.E."/>
        </authorList>
    </citation>
    <scope>NUCLEOTIDE SEQUENCE</scope>
    <source>
        <strain evidence="1">NRRL 3115</strain>
    </source>
</reference>
<dbReference type="Proteomes" id="UP001151518">
    <property type="component" value="Unassembled WGS sequence"/>
</dbReference>
<dbReference type="SUPFAM" id="SSF69118">
    <property type="entry name" value="AhpD-like"/>
    <property type="match status" value="1"/>
</dbReference>
<accession>A0A9W8KXN1</accession>
<dbReference type="OrthoDB" id="5537330at2759"/>
<comment type="caution">
    <text evidence="1">The sequence shown here is derived from an EMBL/GenBank/DDBJ whole genome shotgun (WGS) entry which is preliminary data.</text>
</comment>
<dbReference type="PANTHER" id="PTHR28180:SF2">
    <property type="entry name" value="PEROXISOMAL PROTEIN 2"/>
    <property type="match status" value="1"/>
</dbReference>
<evidence type="ECO:0000313" key="2">
    <source>
        <dbReference type="Proteomes" id="UP001151518"/>
    </source>
</evidence>
<dbReference type="EMBL" id="JANBTW010000036">
    <property type="protein sequence ID" value="KAJ2676863.1"/>
    <property type="molecule type" value="Genomic_DNA"/>
</dbReference>
<evidence type="ECO:0000313" key="1">
    <source>
        <dbReference type="EMBL" id="KAJ2676863.1"/>
    </source>
</evidence>
<organism evidence="1 2">
    <name type="scientific">Coemansia spiralis</name>
    <dbReference type="NCBI Taxonomy" id="417178"/>
    <lineage>
        <taxon>Eukaryota</taxon>
        <taxon>Fungi</taxon>
        <taxon>Fungi incertae sedis</taxon>
        <taxon>Zoopagomycota</taxon>
        <taxon>Kickxellomycotina</taxon>
        <taxon>Kickxellomycetes</taxon>
        <taxon>Kickxellales</taxon>
        <taxon>Kickxellaceae</taxon>
        <taxon>Coemansia</taxon>
    </lineage>
</organism>
<protein>
    <recommendedName>
        <fullName evidence="3">Carboxymuconolactone decarboxylase-like domain-containing protein</fullName>
    </recommendedName>
</protein>
<gene>
    <name evidence="1" type="ORF">GGI25_003398</name>
</gene>
<sequence>MSKDNSDIEYIRGLDNVSRALEPTLRYTIAATAMASANKPHLIVHLVSYCKEVLSEHQMVSFVAKARESLLKMISTIGAPRVINGTAALMDAIDDRIKDQLPKQVQRSRDEYNYDDIHKRGLSLWNIVYSKQAEKLESKIGGWYPDLIEIIQTDLYGRLLSDCRILDAKSTELCTIGALVPIDVPFQLKSHVLGAGRLGASPEDIGSARVLAQVIADH</sequence>
<dbReference type="AlphaFoldDB" id="A0A9W8KXN1"/>